<dbReference type="RefSeq" id="XP_060430318.1">
    <property type="nucleotide sequence ID" value="XM_060572287.1"/>
</dbReference>
<feature type="region of interest" description="Disordered" evidence="1">
    <location>
        <begin position="1"/>
        <end position="31"/>
    </location>
</feature>
<dbReference type="Proteomes" id="UP001224890">
    <property type="component" value="Unassembled WGS sequence"/>
</dbReference>
<sequence>MGARCEGKKETVRKERSSQFRTTLAPSPRPTFPQYVRAVPWTPTPTRACPPAHFSATSTPTPAHAASTQWKVPTCATSLGTVRTVLRTKWKAPKYTKRQGTSFLTYRHLRPRSHVSQVPHVPSWNPRTRPVAPVRSFPSLPKPTTASLFVRRRFSSSQSPLHSRLPFPAAVILLSSSSAGDPLIATSNRPSPCPFVGPTDLQYCDCESFAFFARLHHSIDASDPAVANNPPPVPSFPTALATQIAFAYPLLATDRTPRKESFISDREQLQSATIVFLPTPSKIWWVLPRLMSVMKSPAAKSDRVFLSLT</sequence>
<feature type="compositionally biased region" description="Basic and acidic residues" evidence="1">
    <location>
        <begin position="1"/>
        <end position="18"/>
    </location>
</feature>
<accession>A0AAJ0EYK5</accession>
<organism evidence="2 3">
    <name type="scientific">Colletotrichum godetiae</name>
    <dbReference type="NCBI Taxonomy" id="1209918"/>
    <lineage>
        <taxon>Eukaryota</taxon>
        <taxon>Fungi</taxon>
        <taxon>Dikarya</taxon>
        <taxon>Ascomycota</taxon>
        <taxon>Pezizomycotina</taxon>
        <taxon>Sordariomycetes</taxon>
        <taxon>Hypocreomycetidae</taxon>
        <taxon>Glomerellales</taxon>
        <taxon>Glomerellaceae</taxon>
        <taxon>Colletotrichum</taxon>
        <taxon>Colletotrichum acutatum species complex</taxon>
    </lineage>
</organism>
<gene>
    <name evidence="2" type="ORF">BDP55DRAFT_631478</name>
</gene>
<evidence type="ECO:0000313" key="3">
    <source>
        <dbReference type="Proteomes" id="UP001224890"/>
    </source>
</evidence>
<proteinExistence type="predicted"/>
<dbReference type="AlphaFoldDB" id="A0AAJ0EYK5"/>
<evidence type="ECO:0000313" key="2">
    <source>
        <dbReference type="EMBL" id="KAK1676315.1"/>
    </source>
</evidence>
<dbReference type="GeneID" id="85456813"/>
<name>A0AAJ0EYK5_9PEZI</name>
<reference evidence="2" key="1">
    <citation type="submission" date="2021-06" db="EMBL/GenBank/DDBJ databases">
        <title>Comparative genomics, transcriptomics and evolutionary studies reveal genomic signatures of adaptation to plant cell wall in hemibiotrophic fungi.</title>
        <authorList>
            <consortium name="DOE Joint Genome Institute"/>
            <person name="Baroncelli R."/>
            <person name="Diaz J.F."/>
            <person name="Benocci T."/>
            <person name="Peng M."/>
            <person name="Battaglia E."/>
            <person name="Haridas S."/>
            <person name="Andreopoulos W."/>
            <person name="Labutti K."/>
            <person name="Pangilinan J."/>
            <person name="Floch G.L."/>
            <person name="Makela M.R."/>
            <person name="Henrissat B."/>
            <person name="Grigoriev I.V."/>
            <person name="Crouch J.A."/>
            <person name="De Vries R.P."/>
            <person name="Sukno S.A."/>
            <person name="Thon M.R."/>
        </authorList>
    </citation>
    <scope>NUCLEOTIDE SEQUENCE</scope>
    <source>
        <strain evidence="2">CBS 193.32</strain>
    </source>
</reference>
<keyword evidence="3" id="KW-1185">Reference proteome</keyword>
<comment type="caution">
    <text evidence="2">The sequence shown here is derived from an EMBL/GenBank/DDBJ whole genome shotgun (WGS) entry which is preliminary data.</text>
</comment>
<evidence type="ECO:0000256" key="1">
    <source>
        <dbReference type="SAM" id="MobiDB-lite"/>
    </source>
</evidence>
<protein>
    <submittedName>
        <fullName evidence="2">Uncharacterized protein</fullName>
    </submittedName>
</protein>
<dbReference type="EMBL" id="JAHMHR010000018">
    <property type="protein sequence ID" value="KAK1676315.1"/>
    <property type="molecule type" value="Genomic_DNA"/>
</dbReference>